<keyword evidence="3" id="KW-0809">Transit peptide</keyword>
<evidence type="ECO:0000256" key="8">
    <source>
        <dbReference type="ARBA" id="ARBA00035344"/>
    </source>
</evidence>
<dbReference type="PANTHER" id="PTHR21035">
    <property type="entry name" value="28S RIBOSOMAL PROTEIN S26, MITOCHONDRIAL"/>
    <property type="match status" value="1"/>
</dbReference>
<dbReference type="InterPro" id="IPR026140">
    <property type="entry name" value="Ribosomal_mS26"/>
</dbReference>
<evidence type="ECO:0000256" key="7">
    <source>
        <dbReference type="ARBA" id="ARBA00035138"/>
    </source>
</evidence>
<comment type="caution">
    <text evidence="10">The sequence shown here is derived from an EMBL/GenBank/DDBJ whole genome shotgun (WGS) entry which is preliminary data.</text>
</comment>
<evidence type="ECO:0000256" key="1">
    <source>
        <dbReference type="ARBA" id="ARBA00004173"/>
    </source>
</evidence>
<proteinExistence type="inferred from homology"/>
<dbReference type="Pfam" id="PF14943">
    <property type="entry name" value="MRP-S26"/>
    <property type="match status" value="1"/>
</dbReference>
<keyword evidence="5" id="KW-0496">Mitochondrion</keyword>
<evidence type="ECO:0000256" key="4">
    <source>
        <dbReference type="ARBA" id="ARBA00022980"/>
    </source>
</evidence>
<evidence type="ECO:0000256" key="2">
    <source>
        <dbReference type="ARBA" id="ARBA00009672"/>
    </source>
</evidence>
<comment type="subcellular location">
    <subcellularLocation>
        <location evidence="1">Mitochondrion</location>
    </subcellularLocation>
</comment>
<accession>A0AAV1LIS1</accession>
<keyword evidence="11" id="KW-1185">Reference proteome</keyword>
<dbReference type="GO" id="GO:0005763">
    <property type="term" value="C:mitochondrial small ribosomal subunit"/>
    <property type="evidence" value="ECO:0007669"/>
    <property type="project" value="InterPro"/>
</dbReference>
<evidence type="ECO:0000313" key="10">
    <source>
        <dbReference type="EMBL" id="CAK1594169.1"/>
    </source>
</evidence>
<gene>
    <name evidence="10" type="ORF">PARMNEM_LOCUS13848</name>
</gene>
<protein>
    <recommendedName>
        <fullName evidence="7">Small ribosomal subunit protein mS26</fullName>
    </recommendedName>
    <alternativeName>
        <fullName evidence="8">28S ribosomal protein S26, mitochondrial</fullName>
    </alternativeName>
</protein>
<dbReference type="Proteomes" id="UP001314205">
    <property type="component" value="Unassembled WGS sequence"/>
</dbReference>
<keyword evidence="4" id="KW-0689">Ribosomal protein</keyword>
<reference evidence="10 11" key="1">
    <citation type="submission" date="2023-11" db="EMBL/GenBank/DDBJ databases">
        <authorList>
            <person name="Hedman E."/>
            <person name="Englund M."/>
            <person name="Stromberg M."/>
            <person name="Nyberg Akerstrom W."/>
            <person name="Nylinder S."/>
            <person name="Jareborg N."/>
            <person name="Kallberg Y."/>
            <person name="Kronander E."/>
        </authorList>
    </citation>
    <scope>NUCLEOTIDE SEQUENCE [LARGE SCALE GENOMIC DNA]</scope>
</reference>
<evidence type="ECO:0000256" key="5">
    <source>
        <dbReference type="ARBA" id="ARBA00023128"/>
    </source>
</evidence>
<dbReference type="EMBL" id="CAVLGL010000089">
    <property type="protein sequence ID" value="CAK1594169.1"/>
    <property type="molecule type" value="Genomic_DNA"/>
</dbReference>
<evidence type="ECO:0000256" key="9">
    <source>
        <dbReference type="SAM" id="Coils"/>
    </source>
</evidence>
<comment type="similarity">
    <text evidence="2">Belongs to the mitochondrion-specific ribosomal protein mS26 family.</text>
</comment>
<organism evidence="10 11">
    <name type="scientific">Parnassius mnemosyne</name>
    <name type="common">clouded apollo</name>
    <dbReference type="NCBI Taxonomy" id="213953"/>
    <lineage>
        <taxon>Eukaryota</taxon>
        <taxon>Metazoa</taxon>
        <taxon>Ecdysozoa</taxon>
        <taxon>Arthropoda</taxon>
        <taxon>Hexapoda</taxon>
        <taxon>Insecta</taxon>
        <taxon>Pterygota</taxon>
        <taxon>Neoptera</taxon>
        <taxon>Endopterygota</taxon>
        <taxon>Lepidoptera</taxon>
        <taxon>Glossata</taxon>
        <taxon>Ditrysia</taxon>
        <taxon>Papilionoidea</taxon>
        <taxon>Papilionidae</taxon>
        <taxon>Parnassiinae</taxon>
        <taxon>Parnassini</taxon>
        <taxon>Parnassius</taxon>
        <taxon>Driopa</taxon>
    </lineage>
</organism>
<feature type="coiled-coil region" evidence="9">
    <location>
        <begin position="131"/>
        <end position="158"/>
    </location>
</feature>
<keyword evidence="6" id="KW-0687">Ribonucleoprotein</keyword>
<dbReference type="AlphaFoldDB" id="A0AAV1LIS1"/>
<evidence type="ECO:0000256" key="3">
    <source>
        <dbReference type="ARBA" id="ARBA00022946"/>
    </source>
</evidence>
<evidence type="ECO:0000256" key="6">
    <source>
        <dbReference type="ARBA" id="ARBA00023274"/>
    </source>
</evidence>
<name>A0AAV1LIS1_9NEOP</name>
<keyword evidence="9" id="KW-0175">Coiled coil</keyword>
<evidence type="ECO:0000313" key="11">
    <source>
        <dbReference type="Proteomes" id="UP001314205"/>
    </source>
</evidence>
<sequence length="213" mass="25374">MISRNSILKRTWPMLLQCAEAHRKPRWLPVAKSKIYRIPKRPVVSEEERIELLRINNNYKTQMRAIRRFYHEEMIKERSTLESASSEMSQRLEAEEWERCVQLNDKWNAQVAAEREERRKKEFEKMEEYALARIEAKDKELKEKIAQASERIRRQKELSTTFITPETLDEAIDHALANPTDYNFAIDLEGQQYLGRDIPIPSKEQKRKAAENN</sequence>
<dbReference type="PANTHER" id="PTHR21035:SF2">
    <property type="entry name" value="SMALL RIBOSOMAL SUBUNIT PROTEIN MS26"/>
    <property type="match status" value="1"/>
</dbReference>